<protein>
    <submittedName>
        <fullName evidence="2">Uncharacterized protein</fullName>
    </submittedName>
</protein>
<dbReference type="Proteomes" id="UP001358586">
    <property type="component" value="Chromosome 13"/>
</dbReference>
<accession>A0ABR0MDK7</accession>
<proteinExistence type="predicted"/>
<sequence>MDFDGKQDCEDQSSETLKESSASLVRVPVQESKVNAVLLASSSDNLEVGTKALTQFVREVLEKVFEASLKRNRELEPQFAKRVKMQLGDSKGNVEGSSGGVRSAIQAIVRQRREHALDASLRSIELGSALVNIETVSKWVS</sequence>
<evidence type="ECO:0000313" key="3">
    <source>
        <dbReference type="Proteomes" id="UP001358586"/>
    </source>
</evidence>
<keyword evidence="3" id="KW-1185">Reference proteome</keyword>
<organism evidence="2 3">
    <name type="scientific">Gossypium arboreum</name>
    <name type="common">Tree cotton</name>
    <name type="synonym">Gossypium nanking</name>
    <dbReference type="NCBI Taxonomy" id="29729"/>
    <lineage>
        <taxon>Eukaryota</taxon>
        <taxon>Viridiplantae</taxon>
        <taxon>Streptophyta</taxon>
        <taxon>Embryophyta</taxon>
        <taxon>Tracheophyta</taxon>
        <taxon>Spermatophyta</taxon>
        <taxon>Magnoliopsida</taxon>
        <taxon>eudicotyledons</taxon>
        <taxon>Gunneridae</taxon>
        <taxon>Pentapetalae</taxon>
        <taxon>rosids</taxon>
        <taxon>malvids</taxon>
        <taxon>Malvales</taxon>
        <taxon>Malvaceae</taxon>
        <taxon>Malvoideae</taxon>
        <taxon>Gossypium</taxon>
    </lineage>
</organism>
<reference evidence="2 3" key="1">
    <citation type="submission" date="2023-03" db="EMBL/GenBank/DDBJ databases">
        <title>WGS of Gossypium arboreum.</title>
        <authorList>
            <person name="Yu D."/>
        </authorList>
    </citation>
    <scope>NUCLEOTIDE SEQUENCE [LARGE SCALE GENOMIC DNA]</scope>
    <source>
        <tissue evidence="2">Leaf</tissue>
    </source>
</reference>
<name>A0ABR0MDK7_GOSAR</name>
<dbReference type="EMBL" id="JARKNE010000013">
    <property type="protein sequence ID" value="KAK5771218.1"/>
    <property type="molecule type" value="Genomic_DNA"/>
</dbReference>
<comment type="caution">
    <text evidence="2">The sequence shown here is derived from an EMBL/GenBank/DDBJ whole genome shotgun (WGS) entry which is preliminary data.</text>
</comment>
<gene>
    <name evidence="2" type="ORF">PVK06_047404</name>
</gene>
<evidence type="ECO:0000256" key="1">
    <source>
        <dbReference type="SAM" id="MobiDB-lite"/>
    </source>
</evidence>
<evidence type="ECO:0000313" key="2">
    <source>
        <dbReference type="EMBL" id="KAK5771218.1"/>
    </source>
</evidence>
<feature type="region of interest" description="Disordered" evidence="1">
    <location>
        <begin position="1"/>
        <end position="22"/>
    </location>
</feature>